<keyword evidence="3" id="KW-1185">Reference proteome</keyword>
<dbReference type="EMBL" id="CP049866">
    <property type="protein sequence ID" value="QIK75660.1"/>
    <property type="molecule type" value="Genomic_DNA"/>
</dbReference>
<evidence type="ECO:0000313" key="2">
    <source>
        <dbReference type="EMBL" id="QIK75660.1"/>
    </source>
</evidence>
<accession>A0A6G7YFV6</accession>
<dbReference type="InterPro" id="IPR053136">
    <property type="entry name" value="UTP_pyrophosphatase-like"/>
</dbReference>
<dbReference type="InterPro" id="IPR002725">
    <property type="entry name" value="YgjP-like_metallopeptidase"/>
</dbReference>
<gene>
    <name evidence="2" type="ORF">G7071_09585</name>
</gene>
<dbReference type="PANTHER" id="PTHR30399">
    <property type="entry name" value="UNCHARACTERIZED PROTEIN YGJP"/>
    <property type="match status" value="1"/>
</dbReference>
<dbReference type="Pfam" id="PF01863">
    <property type="entry name" value="YgjP-like"/>
    <property type="match status" value="1"/>
</dbReference>
<name>A0A6G7YFV6_9ACTN</name>
<dbReference type="Gene3D" id="3.30.2010.10">
    <property type="entry name" value="Metalloproteases ('zincins'), catalytic domain"/>
    <property type="match status" value="1"/>
</dbReference>
<protein>
    <submittedName>
        <fullName evidence="2">M48 family metallopeptidase</fullName>
    </submittedName>
</protein>
<organism evidence="2 3">
    <name type="scientific">Nocardioides piscis</name>
    <dbReference type="NCBI Taxonomy" id="2714938"/>
    <lineage>
        <taxon>Bacteria</taxon>
        <taxon>Bacillati</taxon>
        <taxon>Actinomycetota</taxon>
        <taxon>Actinomycetes</taxon>
        <taxon>Propionibacteriales</taxon>
        <taxon>Nocardioidaceae</taxon>
        <taxon>Nocardioides</taxon>
    </lineage>
</organism>
<evidence type="ECO:0000313" key="3">
    <source>
        <dbReference type="Proteomes" id="UP000502035"/>
    </source>
</evidence>
<dbReference type="RefSeq" id="WP_166317921.1">
    <property type="nucleotide sequence ID" value="NZ_CP049866.1"/>
</dbReference>
<evidence type="ECO:0000259" key="1">
    <source>
        <dbReference type="Pfam" id="PF01863"/>
    </source>
</evidence>
<feature type="domain" description="YgjP-like metallopeptidase" evidence="1">
    <location>
        <begin position="92"/>
        <end position="158"/>
    </location>
</feature>
<proteinExistence type="predicted"/>
<dbReference type="PANTHER" id="PTHR30399:SF1">
    <property type="entry name" value="UTP PYROPHOSPHATASE"/>
    <property type="match status" value="1"/>
</dbReference>
<reference evidence="2 3" key="1">
    <citation type="submission" date="2020-03" db="EMBL/GenBank/DDBJ databases">
        <title>Nocardioides sp. nov., isolated from fish.</title>
        <authorList>
            <person name="Hyun D.-W."/>
            <person name="Bae J.-W."/>
        </authorList>
    </citation>
    <scope>NUCLEOTIDE SEQUENCE [LARGE SCALE GENOMIC DNA]</scope>
    <source>
        <strain evidence="2 3">HDW12A</strain>
    </source>
</reference>
<dbReference type="KEGG" id="npi:G7071_09585"/>
<sequence>MADEHGPKVEVRRSKRRRRTVSAYRDGDVIVVQIPAAMSRRDERTWVAEMVARLERQETRRRPSDEQLLARAITLSDAWLGGMASPSSVRWVSNQKTRWGSCSPGDRSIRLSERLQQMPTWVVDYVLLHELAHLLEPGHGPAFWAWVDRYPKAERAKGYLSGWSAAARLELPDGYADDGGSAGQTAGSDD</sequence>
<dbReference type="CDD" id="cd07344">
    <property type="entry name" value="M48_yhfN_like"/>
    <property type="match status" value="1"/>
</dbReference>
<dbReference type="AlphaFoldDB" id="A0A6G7YFV6"/>
<dbReference type="Proteomes" id="UP000502035">
    <property type="component" value="Chromosome"/>
</dbReference>